<accession>A0A2K8KX37</accession>
<sequence length="179" mass="19901">MLLTIGMASANPAARPAAIGVSVLSLLAWNPMRLTGVGLDYGLDEDFARTRLLWLWDLANPLRRVGPLTLSGHMELAMGQTAPSPADLTLGLTPLLEWRWTNLSWAPFIETGLGANYISLTENRQRSLSTHFQFGEVLGIAMEYRDLKVGLRYQHLSNADMVLPNNGYNFYGAVLSYRY</sequence>
<dbReference type="AlphaFoldDB" id="A0A2K8KX37"/>
<dbReference type="Gene3D" id="2.40.160.20">
    <property type="match status" value="1"/>
</dbReference>
<name>A0A2K8KX37_9GAMM</name>
<evidence type="ECO:0000313" key="2">
    <source>
        <dbReference type="Proteomes" id="UP000229757"/>
    </source>
</evidence>
<dbReference type="InterPro" id="IPR018550">
    <property type="entry name" value="Lipid-A_deacylase-rel"/>
</dbReference>
<dbReference type="Pfam" id="PF09411">
    <property type="entry name" value="PagL"/>
    <property type="match status" value="1"/>
</dbReference>
<gene>
    <name evidence="1" type="ORF">REIFOR_03316</name>
</gene>
<protein>
    <submittedName>
        <fullName evidence="1">Lipid A 3-O-deacylase-like protein</fullName>
    </submittedName>
</protein>
<reference evidence="1 2" key="1">
    <citation type="journal article" date="2017" name="Environ. Microbiol.">
        <title>Genomic and physiological analyses of 'Reinekea forsetii' reveal a versatile opportunistic lifestyle during spring algae blooms.</title>
        <authorList>
            <person name="Avci B."/>
            <person name="Hahnke R.L."/>
            <person name="Chafee M."/>
            <person name="Fischer T."/>
            <person name="Gruber-Vodicka H."/>
            <person name="Tegetmeyer H.E."/>
            <person name="Harder J."/>
            <person name="Fuchs B.M."/>
            <person name="Amann R.I."/>
            <person name="Teeling H."/>
        </authorList>
    </citation>
    <scope>NUCLEOTIDE SEQUENCE [LARGE SCALE GENOMIC DNA]</scope>
    <source>
        <strain evidence="1 2">Hel1_31_D35</strain>
    </source>
</reference>
<dbReference type="SUPFAM" id="SSF56925">
    <property type="entry name" value="OMPA-like"/>
    <property type="match status" value="1"/>
</dbReference>
<proteinExistence type="predicted"/>
<keyword evidence="2" id="KW-1185">Reference proteome</keyword>
<dbReference type="EMBL" id="CP011797">
    <property type="protein sequence ID" value="ATX78419.1"/>
    <property type="molecule type" value="Genomic_DNA"/>
</dbReference>
<dbReference type="KEGG" id="rfo:REIFOR_03316"/>
<dbReference type="InterPro" id="IPR011250">
    <property type="entry name" value="OMP/PagP_B-barrel"/>
</dbReference>
<dbReference type="Proteomes" id="UP000229757">
    <property type="component" value="Chromosome"/>
</dbReference>
<evidence type="ECO:0000313" key="1">
    <source>
        <dbReference type="EMBL" id="ATX78419.1"/>
    </source>
</evidence>
<organism evidence="1 2">
    <name type="scientific">Reinekea forsetii</name>
    <dbReference type="NCBI Taxonomy" id="1336806"/>
    <lineage>
        <taxon>Bacteria</taxon>
        <taxon>Pseudomonadati</taxon>
        <taxon>Pseudomonadota</taxon>
        <taxon>Gammaproteobacteria</taxon>
        <taxon>Oceanospirillales</taxon>
        <taxon>Saccharospirillaceae</taxon>
        <taxon>Reinekea</taxon>
    </lineage>
</organism>